<reference evidence="1" key="1">
    <citation type="submission" date="2013-04" db="EMBL/GenBank/DDBJ databases">
        <authorList>
            <person name="Qu J."/>
            <person name="Murali S.C."/>
            <person name="Bandaranaike D."/>
            <person name="Bellair M."/>
            <person name="Blankenburg K."/>
            <person name="Chao H."/>
            <person name="Dinh H."/>
            <person name="Doddapaneni H."/>
            <person name="Downs B."/>
            <person name="Dugan-Rocha S."/>
            <person name="Elkadiri S."/>
            <person name="Gnanaolivu R.D."/>
            <person name="Hernandez B."/>
            <person name="Javaid M."/>
            <person name="Jayaseelan J.C."/>
            <person name="Lee S."/>
            <person name="Li M."/>
            <person name="Ming W."/>
            <person name="Munidasa M."/>
            <person name="Muniz J."/>
            <person name="Nguyen L."/>
            <person name="Ongeri F."/>
            <person name="Osuji N."/>
            <person name="Pu L.-L."/>
            <person name="Puazo M."/>
            <person name="Qu C."/>
            <person name="Quiroz J."/>
            <person name="Raj R."/>
            <person name="Weissenberger G."/>
            <person name="Xin Y."/>
            <person name="Zou X."/>
            <person name="Han Y."/>
            <person name="Richards S."/>
            <person name="Worley K."/>
            <person name="Muzny D."/>
            <person name="Gibbs R."/>
        </authorList>
    </citation>
    <scope>NUCLEOTIDE SEQUENCE</scope>
    <source>
        <strain evidence="1">Sampled in the wild</strain>
    </source>
</reference>
<accession>A0A8K0PBC1</accession>
<keyword evidence="2" id="KW-1185">Reference proteome</keyword>
<sequence>MENSLKLILKFQQQMSYVGPNKNEGSATRDLLGLHNIWMQDRKIVFLHPNEARIHTSTIQDLDAIWDTFFLNITYILWTTLLNWKLS</sequence>
<dbReference type="Proteomes" id="UP000792457">
    <property type="component" value="Unassembled WGS sequence"/>
</dbReference>
<name>A0A8K0PBC1_LADFU</name>
<evidence type="ECO:0000313" key="1">
    <source>
        <dbReference type="EMBL" id="KAG8238698.1"/>
    </source>
</evidence>
<proteinExistence type="predicted"/>
<reference evidence="1" key="2">
    <citation type="submission" date="2017-10" db="EMBL/GenBank/DDBJ databases">
        <title>Ladona fulva Genome sequencing and assembly.</title>
        <authorList>
            <person name="Murali S."/>
            <person name="Richards S."/>
            <person name="Bandaranaike D."/>
            <person name="Bellair M."/>
            <person name="Blankenburg K."/>
            <person name="Chao H."/>
            <person name="Dinh H."/>
            <person name="Doddapaneni H."/>
            <person name="Dugan-Rocha S."/>
            <person name="Elkadiri S."/>
            <person name="Gnanaolivu R."/>
            <person name="Hernandez B."/>
            <person name="Skinner E."/>
            <person name="Javaid M."/>
            <person name="Lee S."/>
            <person name="Li M."/>
            <person name="Ming W."/>
            <person name="Munidasa M."/>
            <person name="Muniz J."/>
            <person name="Nguyen L."/>
            <person name="Hughes D."/>
            <person name="Osuji N."/>
            <person name="Pu L.-L."/>
            <person name="Puazo M."/>
            <person name="Qu C."/>
            <person name="Quiroz J."/>
            <person name="Raj R."/>
            <person name="Weissenberger G."/>
            <person name="Xin Y."/>
            <person name="Zou X."/>
            <person name="Han Y."/>
            <person name="Worley K."/>
            <person name="Muzny D."/>
            <person name="Gibbs R."/>
        </authorList>
    </citation>
    <scope>NUCLEOTIDE SEQUENCE</scope>
    <source>
        <strain evidence="1">Sampled in the wild</strain>
    </source>
</reference>
<evidence type="ECO:0000313" key="2">
    <source>
        <dbReference type="Proteomes" id="UP000792457"/>
    </source>
</evidence>
<protein>
    <submittedName>
        <fullName evidence="1">Uncharacterized protein</fullName>
    </submittedName>
</protein>
<dbReference type="AlphaFoldDB" id="A0A8K0PBC1"/>
<organism evidence="1 2">
    <name type="scientific">Ladona fulva</name>
    <name type="common">Scarce chaser dragonfly</name>
    <name type="synonym">Libellula fulva</name>
    <dbReference type="NCBI Taxonomy" id="123851"/>
    <lineage>
        <taxon>Eukaryota</taxon>
        <taxon>Metazoa</taxon>
        <taxon>Ecdysozoa</taxon>
        <taxon>Arthropoda</taxon>
        <taxon>Hexapoda</taxon>
        <taxon>Insecta</taxon>
        <taxon>Pterygota</taxon>
        <taxon>Palaeoptera</taxon>
        <taxon>Odonata</taxon>
        <taxon>Epiprocta</taxon>
        <taxon>Anisoptera</taxon>
        <taxon>Libelluloidea</taxon>
        <taxon>Libellulidae</taxon>
        <taxon>Ladona</taxon>
    </lineage>
</organism>
<comment type="caution">
    <text evidence="1">The sequence shown here is derived from an EMBL/GenBank/DDBJ whole genome shotgun (WGS) entry which is preliminary data.</text>
</comment>
<dbReference type="EMBL" id="KZ309418">
    <property type="protein sequence ID" value="KAG8238698.1"/>
    <property type="molecule type" value="Genomic_DNA"/>
</dbReference>
<gene>
    <name evidence="1" type="ORF">J437_LFUL018686</name>
</gene>